<sequence length="387" mass="43148">MENFARKARYARHKLFYAVVYQVFFLSLLMGCKSKPPILVGFSGELTNSRSGGGVFCRNGIELAVEELNRNNGIHGRLIQLVTKDDQNRPEIARQVDAELAAQGVVAIIGHVTSAQTAATFAQNNQARMVVVNPVSASAEFSQQQDYFFRVVPGNDLLSRALARYIIQQRHIRTITGIYDIGNRTFSETFWKLFQQEFERLGGSARKELIFVAGRTDFQQFATQIQTTAPDALLVMASPVDTAFLLQYLAKQGVRVPTFSSTWAQTEQLIEKGGNAVEGLEMVSVYHPSNPYPAFQPFIKRFMERFKREPTFHAAYGYEAMLVLAEALKHTQGQTSGLPDALSSIRNFPGVQGLISMNAYGDVSRDVYIVRVSNGQFEIVATIPPEN</sequence>
<gene>
    <name evidence="5" type="ORF">U14_03445</name>
</gene>
<dbReference type="Gene3D" id="3.40.50.2300">
    <property type="match status" value="2"/>
</dbReference>
<dbReference type="Pfam" id="PF13458">
    <property type="entry name" value="Peripla_BP_6"/>
    <property type="match status" value="1"/>
</dbReference>
<evidence type="ECO:0000313" key="5">
    <source>
        <dbReference type="EMBL" id="GAK52194.1"/>
    </source>
</evidence>
<evidence type="ECO:0000256" key="2">
    <source>
        <dbReference type="ARBA" id="ARBA00022729"/>
    </source>
</evidence>
<dbReference type="InterPro" id="IPR028081">
    <property type="entry name" value="Leu-bd"/>
</dbReference>
<reference evidence="5" key="1">
    <citation type="journal article" date="2015" name="PeerJ">
        <title>First genomic representation of candidate bacterial phylum KSB3 points to enhanced environmental sensing as a trigger of wastewater bulking.</title>
        <authorList>
            <person name="Sekiguchi Y."/>
            <person name="Ohashi A."/>
            <person name="Parks D.H."/>
            <person name="Yamauchi T."/>
            <person name="Tyson G.W."/>
            <person name="Hugenholtz P."/>
        </authorList>
    </citation>
    <scope>NUCLEOTIDE SEQUENCE [LARGE SCALE GENOMIC DNA]</scope>
</reference>
<keyword evidence="3" id="KW-1133">Transmembrane helix</keyword>
<feature type="transmembrane region" description="Helical" evidence="3">
    <location>
        <begin position="15"/>
        <end position="31"/>
    </location>
</feature>
<keyword evidence="6" id="KW-1185">Reference proteome</keyword>
<dbReference type="InterPro" id="IPR051010">
    <property type="entry name" value="BCAA_transport"/>
</dbReference>
<feature type="domain" description="Leucine-binding protein" evidence="4">
    <location>
        <begin position="38"/>
        <end position="375"/>
    </location>
</feature>
<dbReference type="HOGENOM" id="CLU_027128_6_3_0"/>
<name>A0A081BP78_9BACT</name>
<dbReference type="AlphaFoldDB" id="A0A081BP78"/>
<evidence type="ECO:0000256" key="3">
    <source>
        <dbReference type="SAM" id="Phobius"/>
    </source>
</evidence>
<keyword evidence="3" id="KW-0472">Membrane</keyword>
<dbReference type="SUPFAM" id="SSF53822">
    <property type="entry name" value="Periplasmic binding protein-like I"/>
    <property type="match status" value="1"/>
</dbReference>
<keyword evidence="3" id="KW-0812">Transmembrane</keyword>
<dbReference type="STRING" id="1499966.U14_03445"/>
<protein>
    <submittedName>
        <fullName evidence="5">Extracellular ligand-binding receptor</fullName>
    </submittedName>
</protein>
<dbReference type="EMBL" id="DF820458">
    <property type="protein sequence ID" value="GAK52194.1"/>
    <property type="molecule type" value="Genomic_DNA"/>
</dbReference>
<dbReference type="PROSITE" id="PS51257">
    <property type="entry name" value="PROKAR_LIPOPROTEIN"/>
    <property type="match status" value="1"/>
</dbReference>
<dbReference type="Proteomes" id="UP000030700">
    <property type="component" value="Unassembled WGS sequence"/>
</dbReference>
<evidence type="ECO:0000313" key="6">
    <source>
        <dbReference type="Proteomes" id="UP000030700"/>
    </source>
</evidence>
<evidence type="ECO:0000256" key="1">
    <source>
        <dbReference type="ARBA" id="ARBA00010062"/>
    </source>
</evidence>
<dbReference type="PANTHER" id="PTHR30483:SF6">
    <property type="entry name" value="PERIPLASMIC BINDING PROTEIN OF ABC TRANSPORTER FOR NATURAL AMINO ACIDS"/>
    <property type="match status" value="1"/>
</dbReference>
<keyword evidence="5" id="KW-0675">Receptor</keyword>
<dbReference type="PANTHER" id="PTHR30483">
    <property type="entry name" value="LEUCINE-SPECIFIC-BINDING PROTEIN"/>
    <property type="match status" value="1"/>
</dbReference>
<dbReference type="InterPro" id="IPR028082">
    <property type="entry name" value="Peripla_BP_I"/>
</dbReference>
<keyword evidence="2" id="KW-0732">Signal</keyword>
<evidence type="ECO:0000259" key="4">
    <source>
        <dbReference type="Pfam" id="PF13458"/>
    </source>
</evidence>
<dbReference type="CDD" id="cd19983">
    <property type="entry name" value="PBP1_ABC_HAAT-like"/>
    <property type="match status" value="1"/>
</dbReference>
<accession>A0A081BP78</accession>
<comment type="similarity">
    <text evidence="1">Belongs to the leucine-binding protein family.</text>
</comment>
<proteinExistence type="inferred from homology"/>
<organism evidence="5">
    <name type="scientific">Candidatus Moduliflexus flocculans</name>
    <dbReference type="NCBI Taxonomy" id="1499966"/>
    <lineage>
        <taxon>Bacteria</taxon>
        <taxon>Candidatus Moduliflexota</taxon>
        <taxon>Candidatus Moduliflexia</taxon>
        <taxon>Candidatus Moduliflexales</taxon>
        <taxon>Candidatus Moduliflexaceae</taxon>
    </lineage>
</organism>